<proteinExistence type="predicted"/>
<dbReference type="AlphaFoldDB" id="A0AAE1XNI8"/>
<sequence>MGTSLSLTEAEEEAVLIPIEDWHKENHALLLSLVGRILSHRAVNFGALKQTLMNLIRPVCGMQVYKVSDERPLAAGEDPADVCLDWSPFHVTFMTFATPLKRVLKLRIDSGKEMLVRFSYERLPNFCYLCGLLGYTSQFCQLRFQDGFVDPGLAYPFGPWLRALPTSGRVGGWVDAKQYLGSLEYQSMPVRASSVSAGGAEELERWMRELQEAGRAVGRHGSSYPHQLRDEDEFGIFHGNSSGSTSPQASLSRSPLGLSSDGQINFAVDISNIEPRSSTGLLVGASLVDPSPNPSPQGSGAEECGYPHSSSSILAQFGSKLFCGDTPSPNLHSTESPPPILCLMFRFNL</sequence>
<dbReference type="InterPro" id="IPR025836">
    <property type="entry name" value="Zn_knuckle_CX2CX4HX4C"/>
</dbReference>
<feature type="region of interest" description="Disordered" evidence="1">
    <location>
        <begin position="288"/>
        <end position="307"/>
    </location>
</feature>
<dbReference type="EMBL" id="JACGWO010000011">
    <property type="protein sequence ID" value="KAK4415195.1"/>
    <property type="molecule type" value="Genomic_DNA"/>
</dbReference>
<dbReference type="Proteomes" id="UP001293254">
    <property type="component" value="Unassembled WGS sequence"/>
</dbReference>
<evidence type="ECO:0000259" key="2">
    <source>
        <dbReference type="Pfam" id="PF14392"/>
    </source>
</evidence>
<feature type="domain" description="Zinc knuckle CX2CX4HX4C" evidence="2">
    <location>
        <begin position="96"/>
        <end position="141"/>
    </location>
</feature>
<evidence type="ECO:0000313" key="3">
    <source>
        <dbReference type="EMBL" id="KAK4415195.1"/>
    </source>
</evidence>
<dbReference type="Pfam" id="PF14392">
    <property type="entry name" value="zf-CCHC_4"/>
    <property type="match status" value="1"/>
</dbReference>
<gene>
    <name evidence="3" type="ORF">Salat_2626700</name>
</gene>
<evidence type="ECO:0000256" key="1">
    <source>
        <dbReference type="SAM" id="MobiDB-lite"/>
    </source>
</evidence>
<accession>A0AAE1XNI8</accession>
<keyword evidence="4" id="KW-1185">Reference proteome</keyword>
<name>A0AAE1XNI8_9LAMI</name>
<comment type="caution">
    <text evidence="3">The sequence shown here is derived from an EMBL/GenBank/DDBJ whole genome shotgun (WGS) entry which is preliminary data.</text>
</comment>
<reference evidence="3" key="1">
    <citation type="submission" date="2020-06" db="EMBL/GenBank/DDBJ databases">
        <authorList>
            <person name="Li T."/>
            <person name="Hu X."/>
            <person name="Zhang T."/>
            <person name="Song X."/>
            <person name="Zhang H."/>
            <person name="Dai N."/>
            <person name="Sheng W."/>
            <person name="Hou X."/>
            <person name="Wei L."/>
        </authorList>
    </citation>
    <scope>NUCLEOTIDE SEQUENCE</scope>
    <source>
        <strain evidence="3">3651</strain>
        <tissue evidence="3">Leaf</tissue>
    </source>
</reference>
<protein>
    <recommendedName>
        <fullName evidence="2">Zinc knuckle CX2CX4HX4C domain-containing protein</fullName>
    </recommendedName>
</protein>
<feature type="compositionally biased region" description="Polar residues" evidence="1">
    <location>
        <begin position="239"/>
        <end position="253"/>
    </location>
</feature>
<feature type="region of interest" description="Disordered" evidence="1">
    <location>
        <begin position="234"/>
        <end position="256"/>
    </location>
</feature>
<reference evidence="3" key="2">
    <citation type="journal article" date="2024" name="Plant">
        <title>Genomic evolution and insights into agronomic trait innovations of Sesamum species.</title>
        <authorList>
            <person name="Miao H."/>
            <person name="Wang L."/>
            <person name="Qu L."/>
            <person name="Liu H."/>
            <person name="Sun Y."/>
            <person name="Le M."/>
            <person name="Wang Q."/>
            <person name="Wei S."/>
            <person name="Zheng Y."/>
            <person name="Lin W."/>
            <person name="Duan Y."/>
            <person name="Cao H."/>
            <person name="Xiong S."/>
            <person name="Wang X."/>
            <person name="Wei L."/>
            <person name="Li C."/>
            <person name="Ma Q."/>
            <person name="Ju M."/>
            <person name="Zhao R."/>
            <person name="Li G."/>
            <person name="Mu C."/>
            <person name="Tian Q."/>
            <person name="Mei H."/>
            <person name="Zhang T."/>
            <person name="Gao T."/>
            <person name="Zhang H."/>
        </authorList>
    </citation>
    <scope>NUCLEOTIDE SEQUENCE</scope>
    <source>
        <strain evidence="3">3651</strain>
    </source>
</reference>
<organism evidence="3 4">
    <name type="scientific">Sesamum alatum</name>
    <dbReference type="NCBI Taxonomy" id="300844"/>
    <lineage>
        <taxon>Eukaryota</taxon>
        <taxon>Viridiplantae</taxon>
        <taxon>Streptophyta</taxon>
        <taxon>Embryophyta</taxon>
        <taxon>Tracheophyta</taxon>
        <taxon>Spermatophyta</taxon>
        <taxon>Magnoliopsida</taxon>
        <taxon>eudicotyledons</taxon>
        <taxon>Gunneridae</taxon>
        <taxon>Pentapetalae</taxon>
        <taxon>asterids</taxon>
        <taxon>lamiids</taxon>
        <taxon>Lamiales</taxon>
        <taxon>Pedaliaceae</taxon>
        <taxon>Sesamum</taxon>
    </lineage>
</organism>
<evidence type="ECO:0000313" key="4">
    <source>
        <dbReference type="Proteomes" id="UP001293254"/>
    </source>
</evidence>